<gene>
    <name evidence="1" type="ORF">BSP38_232</name>
</gene>
<protein>
    <submittedName>
        <fullName evidence="1">Uncharacterized protein</fullName>
    </submittedName>
</protein>
<evidence type="ECO:0000313" key="2">
    <source>
        <dbReference type="Proteomes" id="UP000260425"/>
    </source>
</evidence>
<sequence length="155" mass="17564">MALSNDKQVDLLVALLDCYPNDLTALEGCRIPMLDIVERAVETAAETGTEVDLNTLTWAMFDIAKREIQDYISTTVDSYRFALKEGGHPEVGEEWLKEAVTAGEHLNIFWDTDSSHIGSEVEIHFVNNADKYKKYFESALDHFEILTGYRIEDAE</sequence>
<organismHost>
    <name type="scientific">Bacillus subtilis</name>
    <dbReference type="NCBI Taxonomy" id="1423"/>
</organismHost>
<keyword evidence="2" id="KW-1185">Reference proteome</keyword>
<dbReference type="Proteomes" id="UP000260425">
    <property type="component" value="Segment"/>
</dbReference>
<reference evidence="1 2" key="1">
    <citation type="submission" date="2018-07" db="EMBL/GenBank/DDBJ databases">
        <title>Complete nucleotide sequence of Bacillus phage BSP38.</title>
        <authorList>
            <person name="Ghosh K."/>
            <person name="Kim K.-P."/>
        </authorList>
    </citation>
    <scope>NUCLEOTIDE SEQUENCE [LARGE SCALE GENOMIC DNA]</scope>
</reference>
<name>A0A345MK92_BPBSP</name>
<evidence type="ECO:0000313" key="1">
    <source>
        <dbReference type="EMBL" id="AXH71274.1"/>
    </source>
</evidence>
<proteinExistence type="predicted"/>
<accession>A0A345MK92</accession>
<organism evidence="1 2">
    <name type="scientific">Bacillus phage BSP38</name>
    <dbReference type="NCBI Taxonomy" id="2283013"/>
    <lineage>
        <taxon>Viruses</taxon>
        <taxon>Duplodnaviria</taxon>
        <taxon>Heunggongvirae</taxon>
        <taxon>Uroviricota</taxon>
        <taxon>Caudoviricetes</taxon>
        <taxon>Herelleviridae</taxon>
        <taxon>Bastillevirinae</taxon>
        <taxon>Jeonjuvirus</taxon>
        <taxon>Jeonjuvirus BSP38</taxon>
    </lineage>
</organism>
<dbReference type="EMBL" id="MH606185">
    <property type="protein sequence ID" value="AXH71274.1"/>
    <property type="molecule type" value="Genomic_DNA"/>
</dbReference>